<dbReference type="EMBL" id="SMAO01000003">
    <property type="protein sequence ID" value="TCT22352.1"/>
    <property type="molecule type" value="Genomic_DNA"/>
</dbReference>
<organism evidence="2 3">
    <name type="scientific">Thiobaca trueperi</name>
    <dbReference type="NCBI Taxonomy" id="127458"/>
    <lineage>
        <taxon>Bacteria</taxon>
        <taxon>Pseudomonadati</taxon>
        <taxon>Pseudomonadota</taxon>
        <taxon>Gammaproteobacteria</taxon>
        <taxon>Chromatiales</taxon>
        <taxon>Chromatiaceae</taxon>
        <taxon>Thiobaca</taxon>
    </lineage>
</organism>
<evidence type="ECO:0000313" key="2">
    <source>
        <dbReference type="EMBL" id="TCT22352.1"/>
    </source>
</evidence>
<feature type="region of interest" description="Disordered" evidence="1">
    <location>
        <begin position="1"/>
        <end position="26"/>
    </location>
</feature>
<accession>A0A4V2V1S9</accession>
<sequence>MSRHDDHSIQGSARTDSPRHTPAPSGTTPWLVLGSLSMVLMITTVLHAKGVSRDSHATAMAETTIDPTLIANAHWERRWLPQASLFSVESGWVQLSVRPQEHRLDGLFIMVGARTDNGILHAALPPGVENLKATVQCRGAAFEVEHDHLAIQVGKCPTQGCVVEVTWTLDTTDWRADGNRSWLGPNGYRLRAADVMPRLGLDTDRIVQTPAERIRLGLTPQPSLPPHGAALAGNAAAPAADWRWIVRLQGVASDRPVRRGSLSGPLDFADAWIPDPAMASNLRDRVSKTDIEHAAPTGI</sequence>
<gene>
    <name evidence="2" type="ORF">EDC35_103451</name>
</gene>
<evidence type="ECO:0000256" key="1">
    <source>
        <dbReference type="SAM" id="MobiDB-lite"/>
    </source>
</evidence>
<proteinExistence type="predicted"/>
<comment type="caution">
    <text evidence="2">The sequence shown here is derived from an EMBL/GenBank/DDBJ whole genome shotgun (WGS) entry which is preliminary data.</text>
</comment>
<reference evidence="2 3" key="1">
    <citation type="submission" date="2019-03" db="EMBL/GenBank/DDBJ databases">
        <title>Genomic Encyclopedia of Type Strains, Phase IV (KMG-IV): sequencing the most valuable type-strain genomes for metagenomic binning, comparative biology and taxonomic classification.</title>
        <authorList>
            <person name="Goeker M."/>
        </authorList>
    </citation>
    <scope>NUCLEOTIDE SEQUENCE [LARGE SCALE GENOMIC DNA]</scope>
    <source>
        <strain evidence="2 3">DSM 13587</strain>
    </source>
</reference>
<protein>
    <submittedName>
        <fullName evidence="2">Uncharacterized protein</fullName>
    </submittedName>
</protein>
<name>A0A4V2V1S9_9GAMM</name>
<keyword evidence="3" id="KW-1185">Reference proteome</keyword>
<dbReference type="AlphaFoldDB" id="A0A4V2V1S9"/>
<dbReference type="Proteomes" id="UP000295717">
    <property type="component" value="Unassembled WGS sequence"/>
</dbReference>
<evidence type="ECO:0000313" key="3">
    <source>
        <dbReference type="Proteomes" id="UP000295717"/>
    </source>
</evidence>